<evidence type="ECO:0000256" key="2">
    <source>
        <dbReference type="ARBA" id="ARBA00022734"/>
    </source>
</evidence>
<dbReference type="InterPro" id="IPR029044">
    <property type="entry name" value="Nucleotide-diphossugar_trans"/>
</dbReference>
<dbReference type="InterPro" id="IPR000772">
    <property type="entry name" value="Ricin_B_lectin"/>
</dbReference>
<reference evidence="6" key="1">
    <citation type="submission" date="2021-01" db="EMBL/GenBank/DDBJ databases">
        <authorList>
            <person name="Corre E."/>
            <person name="Pelletier E."/>
            <person name="Niang G."/>
            <person name="Scheremetjew M."/>
            <person name="Finn R."/>
            <person name="Kale V."/>
            <person name="Holt S."/>
            <person name="Cochrane G."/>
            <person name="Meng A."/>
            <person name="Brown T."/>
            <person name="Cohen L."/>
        </authorList>
    </citation>
    <scope>NUCLEOTIDE SEQUENCE</scope>
    <source>
        <strain evidence="6">CCMP3105</strain>
    </source>
</reference>
<dbReference type="PROSITE" id="PS50231">
    <property type="entry name" value="RICIN_B_LECTIN"/>
    <property type="match status" value="1"/>
</dbReference>
<dbReference type="InterPro" id="IPR001173">
    <property type="entry name" value="Glyco_trans_2-like"/>
</dbReference>
<dbReference type="Pfam" id="PF00535">
    <property type="entry name" value="Glycos_transf_2"/>
    <property type="match status" value="1"/>
</dbReference>
<comment type="subcellular location">
    <subcellularLocation>
        <location evidence="1">Golgi apparatus membrane</location>
        <topology evidence="1">Single-pass type II membrane protein</topology>
    </subcellularLocation>
</comment>
<dbReference type="AlphaFoldDB" id="A0A7S4V3U9"/>
<keyword evidence="4" id="KW-1015">Disulfide bond</keyword>
<dbReference type="CDD" id="cd00161">
    <property type="entry name" value="beta-trefoil_Ricin-like"/>
    <property type="match status" value="1"/>
</dbReference>
<keyword evidence="2" id="KW-0430">Lectin</keyword>
<dbReference type="EMBL" id="HBNR01021863">
    <property type="protein sequence ID" value="CAE4574959.1"/>
    <property type="molecule type" value="Transcribed_RNA"/>
</dbReference>
<accession>A0A7S4V3U9</accession>
<gene>
    <name evidence="6" type="ORF">AMON00008_LOCUS14578</name>
</gene>
<feature type="domain" description="Ricin B lectin" evidence="5">
    <location>
        <begin position="400"/>
        <end position="521"/>
    </location>
</feature>
<name>A0A7S4V3U9_9DINO</name>
<sequence length="534" mass="60476">MAASQACLRILLLWVGPLVTLLLSTDSLLLSATAGSSIVATGVDVFRQRRRCLPFPIFLLLVYALQTSSLAALPRDPGSAGGNLVRAFGQETHPPSDAAQGVGPPIRTMSVVIAAHNEHKYMKRTLDSIYGSTPPEVLVEIIIVDDASSPPLKSGLADYPQVKLLRHEQRRGLIKSKTEGGNIATGDMIMFLDGHVKPEPNWWKPILRHMNNNYKRLVVPIIPILNPDTWEPNLHAVGIKMMFDWTLFFQWFENGDDLVPCMSGGLFGITRRWWHESGEYDYGMSMWGAENIEQSIRVWLCGGEIYVARDSTVSHVFRPSFPYRINNTEIYINKVRTVEVWFDEFKEAYYQADPAARQFTRFAGNLSERFALKRRLQCKPFQWYVDKFKKVFADKHMLPEDVFLFRDRQTGRCLELAEGDKHVVEADCVPPSPRQQWTFANEGTGFRNVISNKCFDANAGVFEKDGSNVFLFHCTASNVQQVWNLQRGQISWQGYCVQGAAQGHLKLAKCQDFLQRSGDFEMYARRNVTGPGVL</sequence>
<dbReference type="PANTHER" id="PTHR11675">
    <property type="entry name" value="N-ACETYLGALACTOSAMINYLTRANSFERASE"/>
    <property type="match status" value="1"/>
</dbReference>
<dbReference type="GO" id="GO:0000139">
    <property type="term" value="C:Golgi membrane"/>
    <property type="evidence" value="ECO:0007669"/>
    <property type="project" value="UniProtKB-SubCell"/>
</dbReference>
<dbReference type="Gene3D" id="3.90.550.10">
    <property type="entry name" value="Spore Coat Polysaccharide Biosynthesis Protein SpsA, Chain A"/>
    <property type="match status" value="1"/>
</dbReference>
<dbReference type="SUPFAM" id="SSF53448">
    <property type="entry name" value="Nucleotide-diphospho-sugar transferases"/>
    <property type="match status" value="1"/>
</dbReference>
<dbReference type="PANTHER" id="PTHR11675:SF119">
    <property type="entry name" value="POLYPEPTIDE N-ACETYLGALACTOSAMINYLTRANSFERASE 2"/>
    <property type="match status" value="1"/>
</dbReference>
<dbReference type="Gene3D" id="2.80.10.50">
    <property type="match status" value="1"/>
</dbReference>
<proteinExistence type="predicted"/>
<evidence type="ECO:0000256" key="4">
    <source>
        <dbReference type="ARBA" id="ARBA00023157"/>
    </source>
</evidence>
<dbReference type="GO" id="GO:0006493">
    <property type="term" value="P:protein O-linked glycosylation"/>
    <property type="evidence" value="ECO:0007669"/>
    <property type="project" value="TreeGrafter"/>
</dbReference>
<organism evidence="6">
    <name type="scientific">Alexandrium monilatum</name>
    <dbReference type="NCBI Taxonomy" id="311494"/>
    <lineage>
        <taxon>Eukaryota</taxon>
        <taxon>Sar</taxon>
        <taxon>Alveolata</taxon>
        <taxon>Dinophyceae</taxon>
        <taxon>Gonyaulacales</taxon>
        <taxon>Pyrocystaceae</taxon>
        <taxon>Alexandrium</taxon>
    </lineage>
</organism>
<evidence type="ECO:0000256" key="3">
    <source>
        <dbReference type="ARBA" id="ARBA00023034"/>
    </source>
</evidence>
<protein>
    <recommendedName>
        <fullName evidence="5">Ricin B lectin domain-containing protein</fullName>
    </recommendedName>
</protein>
<dbReference type="SMART" id="SM00458">
    <property type="entry name" value="RICIN"/>
    <property type="match status" value="1"/>
</dbReference>
<evidence type="ECO:0000259" key="5">
    <source>
        <dbReference type="SMART" id="SM00458"/>
    </source>
</evidence>
<keyword evidence="3" id="KW-0333">Golgi apparatus</keyword>
<evidence type="ECO:0000313" key="6">
    <source>
        <dbReference type="EMBL" id="CAE4574959.1"/>
    </source>
</evidence>
<dbReference type="SUPFAM" id="SSF50370">
    <property type="entry name" value="Ricin B-like lectins"/>
    <property type="match status" value="1"/>
</dbReference>
<dbReference type="InterPro" id="IPR035992">
    <property type="entry name" value="Ricin_B-like_lectins"/>
</dbReference>
<dbReference type="GO" id="GO:0004653">
    <property type="term" value="F:polypeptide N-acetylgalactosaminyltransferase activity"/>
    <property type="evidence" value="ECO:0007669"/>
    <property type="project" value="TreeGrafter"/>
</dbReference>
<dbReference type="GO" id="GO:0030246">
    <property type="term" value="F:carbohydrate binding"/>
    <property type="evidence" value="ECO:0007669"/>
    <property type="project" value="UniProtKB-KW"/>
</dbReference>
<evidence type="ECO:0000256" key="1">
    <source>
        <dbReference type="ARBA" id="ARBA00004323"/>
    </source>
</evidence>